<sequence>MAGPKVTGMATLPNPLPQLAADPSGRALGLELPPGRLIDATDEGPWHEPLLWHADGTARPGGWAALEPARRTSGLLPLLIDVGGSQGGPGEWELIPGEVSYPGDHDAEEVLAEFWEEYAADELAPAEDYPGKEAVEEAVVAVFGEQPAYDETVAPYGPEWPGLAPAPERDADPDTRAAEIADSLADSGTWLKDPRLALVPARRSADIPAAIGWSGPMNYENDVARLCAVLRSWEDRFGIRVVALTFDQLVLSVAAPPTTMAEAEAVAAEHFAFCPDNITQGHHEALRAYAAHEVLGKQAWSFWWD</sequence>
<dbReference type="Pfam" id="PF14062">
    <property type="entry name" value="DUF4253"/>
    <property type="match status" value="1"/>
</dbReference>
<evidence type="ECO:0000313" key="3">
    <source>
        <dbReference type="EMBL" id="GGN85242.1"/>
    </source>
</evidence>
<dbReference type="InterPro" id="IPR025349">
    <property type="entry name" value="DUF4253"/>
</dbReference>
<dbReference type="EMBL" id="BMMM01000018">
    <property type="protein sequence ID" value="GGN85242.1"/>
    <property type="molecule type" value="Genomic_DNA"/>
</dbReference>
<keyword evidence="4" id="KW-1185">Reference proteome</keyword>
<dbReference type="AlphaFoldDB" id="A0A918D8C8"/>
<accession>A0A918D8C8</accession>
<protein>
    <recommendedName>
        <fullName evidence="2">DUF4253 domain-containing protein</fullName>
    </recommendedName>
</protein>
<evidence type="ECO:0000313" key="4">
    <source>
        <dbReference type="Proteomes" id="UP000600365"/>
    </source>
</evidence>
<dbReference type="Proteomes" id="UP000600365">
    <property type="component" value="Unassembled WGS sequence"/>
</dbReference>
<gene>
    <name evidence="3" type="ORF">GCM10011579_076020</name>
</gene>
<comment type="caution">
    <text evidence="3">The sequence shown here is derived from an EMBL/GenBank/DDBJ whole genome shotgun (WGS) entry which is preliminary data.</text>
</comment>
<name>A0A918D8C8_9ACTN</name>
<feature type="domain" description="DUF4253" evidence="2">
    <location>
        <begin position="195"/>
        <end position="305"/>
    </location>
</feature>
<evidence type="ECO:0000256" key="1">
    <source>
        <dbReference type="SAM" id="MobiDB-lite"/>
    </source>
</evidence>
<feature type="region of interest" description="Disordered" evidence="1">
    <location>
        <begin position="1"/>
        <end position="27"/>
    </location>
</feature>
<organism evidence="3 4">
    <name type="scientific">Streptomyces albiflavescens</name>
    <dbReference type="NCBI Taxonomy" id="1623582"/>
    <lineage>
        <taxon>Bacteria</taxon>
        <taxon>Bacillati</taxon>
        <taxon>Actinomycetota</taxon>
        <taxon>Actinomycetes</taxon>
        <taxon>Kitasatosporales</taxon>
        <taxon>Streptomycetaceae</taxon>
        <taxon>Streptomyces</taxon>
    </lineage>
</organism>
<proteinExistence type="predicted"/>
<evidence type="ECO:0000259" key="2">
    <source>
        <dbReference type="Pfam" id="PF14062"/>
    </source>
</evidence>
<reference evidence="3 4" key="1">
    <citation type="journal article" date="2014" name="Int. J. Syst. Evol. Microbiol.">
        <title>Complete genome sequence of Corynebacterium casei LMG S-19264T (=DSM 44701T), isolated from a smear-ripened cheese.</title>
        <authorList>
            <consortium name="US DOE Joint Genome Institute (JGI-PGF)"/>
            <person name="Walter F."/>
            <person name="Albersmeier A."/>
            <person name="Kalinowski J."/>
            <person name="Ruckert C."/>
        </authorList>
    </citation>
    <scope>NUCLEOTIDE SEQUENCE [LARGE SCALE GENOMIC DNA]</scope>
    <source>
        <strain evidence="3 4">CGMCC 4.7111</strain>
    </source>
</reference>